<protein>
    <recommendedName>
        <fullName evidence="1">ShKT domain-containing protein</fullName>
    </recommendedName>
</protein>
<feature type="domain" description="ShKT" evidence="1">
    <location>
        <begin position="11"/>
        <end position="45"/>
    </location>
</feature>
<evidence type="ECO:0000313" key="2">
    <source>
        <dbReference type="EMBL" id="KAF6025608.1"/>
    </source>
</evidence>
<keyword evidence="3" id="KW-1185">Reference proteome</keyword>
<proteinExistence type="predicted"/>
<feature type="domain" description="ShKT" evidence="1">
    <location>
        <begin position="54"/>
        <end position="91"/>
    </location>
</feature>
<dbReference type="InterPro" id="IPR003582">
    <property type="entry name" value="ShKT_dom"/>
</dbReference>
<accession>A0A7J7JJR0</accession>
<reference evidence="2" key="1">
    <citation type="submission" date="2020-06" db="EMBL/GenBank/DDBJ databases">
        <title>Draft genome of Bugula neritina, a colonial animal packing powerful symbionts and potential medicines.</title>
        <authorList>
            <person name="Rayko M."/>
        </authorList>
    </citation>
    <scope>NUCLEOTIDE SEQUENCE [LARGE SCALE GENOMIC DNA]</scope>
    <source>
        <strain evidence="2">Kwan_BN1</strain>
    </source>
</reference>
<organism evidence="2 3">
    <name type="scientific">Bugula neritina</name>
    <name type="common">Brown bryozoan</name>
    <name type="synonym">Sertularia neritina</name>
    <dbReference type="NCBI Taxonomy" id="10212"/>
    <lineage>
        <taxon>Eukaryota</taxon>
        <taxon>Metazoa</taxon>
        <taxon>Spiralia</taxon>
        <taxon>Lophotrochozoa</taxon>
        <taxon>Bryozoa</taxon>
        <taxon>Gymnolaemata</taxon>
        <taxon>Cheilostomatida</taxon>
        <taxon>Flustrina</taxon>
        <taxon>Buguloidea</taxon>
        <taxon>Bugulidae</taxon>
        <taxon>Bugula</taxon>
    </lineage>
</organism>
<dbReference type="AlphaFoldDB" id="A0A7J7JJR0"/>
<dbReference type="Pfam" id="PF01549">
    <property type="entry name" value="ShK"/>
    <property type="match status" value="2"/>
</dbReference>
<dbReference type="OrthoDB" id="6121024at2759"/>
<gene>
    <name evidence="2" type="ORF">EB796_016086</name>
</gene>
<dbReference type="EMBL" id="VXIV02002440">
    <property type="protein sequence ID" value="KAF6025608.1"/>
    <property type="molecule type" value="Genomic_DNA"/>
</dbReference>
<comment type="caution">
    <text evidence="2">The sequence shown here is derived from an EMBL/GenBank/DDBJ whole genome shotgun (WGS) entry which is preliminary data.</text>
</comment>
<name>A0A7J7JJR0_BUGNE</name>
<sequence>MLVVTTPSGHKCEDKDDCTQYGLDVCTDYEVYARENCPLYCKFCTSTVTTTKAPCVDKDKDCHLYKDTDCTEPDFRKFMLDNCRLRCNACDATA</sequence>
<dbReference type="Proteomes" id="UP000593567">
    <property type="component" value="Unassembled WGS sequence"/>
</dbReference>
<evidence type="ECO:0000313" key="3">
    <source>
        <dbReference type="Proteomes" id="UP000593567"/>
    </source>
</evidence>
<evidence type="ECO:0000259" key="1">
    <source>
        <dbReference type="SMART" id="SM00254"/>
    </source>
</evidence>
<dbReference type="SMART" id="SM00254">
    <property type="entry name" value="ShKT"/>
    <property type="match status" value="2"/>
</dbReference>